<dbReference type="InParanoid" id="F2U3B4"/>
<dbReference type="PANTHER" id="PTHR14309:SF10">
    <property type="entry name" value="PH DOMAIN-CONTAINING PROTEIN"/>
    <property type="match status" value="1"/>
</dbReference>
<dbReference type="OMA" id="CYVHKVV"/>
<dbReference type="GO" id="GO:0045595">
    <property type="term" value="P:regulation of cell differentiation"/>
    <property type="evidence" value="ECO:0007669"/>
    <property type="project" value="TreeGrafter"/>
</dbReference>
<keyword evidence="2" id="KW-0472">Membrane</keyword>
<accession>F2U3B4</accession>
<organism evidence="5">
    <name type="scientific">Salpingoeca rosetta (strain ATCC 50818 / BSB-021)</name>
    <dbReference type="NCBI Taxonomy" id="946362"/>
    <lineage>
        <taxon>Eukaryota</taxon>
        <taxon>Choanoflagellata</taxon>
        <taxon>Craspedida</taxon>
        <taxon>Salpingoecidae</taxon>
        <taxon>Salpingoeca</taxon>
    </lineage>
</organism>
<dbReference type="EMBL" id="GL832960">
    <property type="protein sequence ID" value="EGD82108.1"/>
    <property type="molecule type" value="Genomic_DNA"/>
</dbReference>
<dbReference type="InterPro" id="IPR039680">
    <property type="entry name" value="PLEKHB1/2"/>
</dbReference>
<dbReference type="AlphaFoldDB" id="F2U3B4"/>
<dbReference type="OrthoDB" id="2157866at2759"/>
<evidence type="ECO:0000256" key="1">
    <source>
        <dbReference type="ARBA" id="ARBA00004370"/>
    </source>
</evidence>
<dbReference type="InterPro" id="IPR011993">
    <property type="entry name" value="PH-like_dom_sf"/>
</dbReference>
<dbReference type="FunCoup" id="F2U3B4">
    <property type="interactions" value="129"/>
</dbReference>
<comment type="subcellular location">
    <subcellularLocation>
        <location evidence="1">Membrane</location>
    </subcellularLocation>
</comment>
<keyword evidence="5" id="KW-1185">Reference proteome</keyword>
<dbReference type="GO" id="GO:0016020">
    <property type="term" value="C:membrane"/>
    <property type="evidence" value="ECO:0007669"/>
    <property type="project" value="UniProtKB-SubCell"/>
</dbReference>
<evidence type="ECO:0000256" key="2">
    <source>
        <dbReference type="ARBA" id="ARBA00023136"/>
    </source>
</evidence>
<gene>
    <name evidence="4" type="ORF">PTSG_02787</name>
</gene>
<dbReference type="SUPFAM" id="SSF50729">
    <property type="entry name" value="PH domain-like"/>
    <property type="match status" value="1"/>
</dbReference>
<dbReference type="InterPro" id="IPR001849">
    <property type="entry name" value="PH_domain"/>
</dbReference>
<dbReference type="PANTHER" id="PTHR14309">
    <property type="entry name" value="EXPRESSED PROTEIN"/>
    <property type="match status" value="1"/>
</dbReference>
<evidence type="ECO:0000259" key="3">
    <source>
        <dbReference type="PROSITE" id="PS50003"/>
    </source>
</evidence>
<dbReference type="KEGG" id="sre:PTSG_02787"/>
<dbReference type="FunFam" id="2.30.29.30:FF:000073">
    <property type="entry name" value="Pleckstrin homology domain-containing family B member 2"/>
    <property type="match status" value="1"/>
</dbReference>
<evidence type="ECO:0000313" key="5">
    <source>
        <dbReference type="Proteomes" id="UP000007799"/>
    </source>
</evidence>
<dbReference type="SMART" id="SM00233">
    <property type="entry name" value="PH"/>
    <property type="match status" value="1"/>
</dbReference>
<protein>
    <recommendedName>
        <fullName evidence="3">PH domain-containing protein</fullName>
    </recommendedName>
</protein>
<dbReference type="Pfam" id="PF00169">
    <property type="entry name" value="PH"/>
    <property type="match status" value="1"/>
</dbReference>
<dbReference type="Proteomes" id="UP000007799">
    <property type="component" value="Unassembled WGS sequence"/>
</dbReference>
<sequence length="197" mass="22185">MTSRVGSKLKFAGKAKEAAPEVVRSGYVTKMGQVVKNWKMRWLELYSNGMLVYYKKEPRKDDKPQGEVNIASDCLDILTHAQATAKQMCKWPEDVADGSGFALVTRSGRTYFMYCDSVEEAERWITMCANVAANARYEDGGDSIREIRSRRGSVRRPETSKQQTELVPDLPNDEGKDVCYVHKVVGGVVIKEKHTVQ</sequence>
<evidence type="ECO:0000313" key="4">
    <source>
        <dbReference type="EMBL" id="EGD82108.1"/>
    </source>
</evidence>
<dbReference type="PROSITE" id="PS50003">
    <property type="entry name" value="PH_DOMAIN"/>
    <property type="match status" value="1"/>
</dbReference>
<proteinExistence type="predicted"/>
<reference evidence="4" key="1">
    <citation type="submission" date="2009-08" db="EMBL/GenBank/DDBJ databases">
        <title>Annotation of Salpingoeca rosetta.</title>
        <authorList>
            <consortium name="The Broad Institute Genome Sequencing Platform"/>
            <person name="Russ C."/>
            <person name="Cuomo C."/>
            <person name="Burger G."/>
            <person name="Gray M.W."/>
            <person name="Holland P.W.H."/>
            <person name="King N."/>
            <person name="Lang F.B.F."/>
            <person name="Roger A.J."/>
            <person name="Ruiz-Trillo I."/>
            <person name="Young S.K."/>
            <person name="Zeng Q."/>
            <person name="Gargeya S."/>
            <person name="Alvarado L."/>
            <person name="Berlin A."/>
            <person name="Chapman S.B."/>
            <person name="Chen Z."/>
            <person name="Freedman E."/>
            <person name="Gellesch M."/>
            <person name="Goldberg J."/>
            <person name="Griggs A."/>
            <person name="Gujja S."/>
            <person name="Heilman E."/>
            <person name="Heiman D."/>
            <person name="Howarth C."/>
            <person name="Mehta T."/>
            <person name="Neiman D."/>
            <person name="Pearson M."/>
            <person name="Roberts A."/>
            <person name="Saif S."/>
            <person name="Shea T."/>
            <person name="Shenoy N."/>
            <person name="Sisk P."/>
            <person name="Stolte C."/>
            <person name="Sykes S."/>
            <person name="White J."/>
            <person name="Yandava C."/>
            <person name="Haas B."/>
            <person name="Nusbaum C."/>
            <person name="Birren B."/>
        </authorList>
    </citation>
    <scope>NUCLEOTIDE SEQUENCE [LARGE SCALE GENOMIC DNA]</scope>
    <source>
        <strain evidence="4">ATCC 50818</strain>
    </source>
</reference>
<dbReference type="Gene3D" id="2.30.29.30">
    <property type="entry name" value="Pleckstrin-homology domain (PH domain)/Phosphotyrosine-binding domain (PTB)"/>
    <property type="match status" value="1"/>
</dbReference>
<dbReference type="GeneID" id="16076877"/>
<name>F2U3B4_SALR5</name>
<feature type="domain" description="PH" evidence="3">
    <location>
        <begin position="21"/>
        <end position="133"/>
    </location>
</feature>
<dbReference type="RefSeq" id="XP_004996291.1">
    <property type="nucleotide sequence ID" value="XM_004996234.1"/>
</dbReference>